<sequence>MGRGKLTQEEIEELRRNPYVVSVDSARIKYSDDFKKLFMCKYLNGERPGNIFRNAGFDTTVLGSKRVERACSRWRAMYCSGALDIDIPDSGADDDTRHMTDKRRDPGADGRFEAAEHIKLLQELIRKQEHVIKRQRAELEEMKKRVSGKL</sequence>
<keyword evidence="1" id="KW-0175">Coiled coil</keyword>
<dbReference type="Pfam" id="PF20310">
    <property type="entry name" value="HTH_Tnp_2"/>
    <property type="match status" value="1"/>
</dbReference>
<feature type="compositionally biased region" description="Basic and acidic residues" evidence="2">
    <location>
        <begin position="94"/>
        <end position="111"/>
    </location>
</feature>
<protein>
    <submittedName>
        <fullName evidence="3">Uncharacterized protein</fullName>
    </submittedName>
</protein>
<reference evidence="3" key="1">
    <citation type="submission" date="2020-10" db="EMBL/GenBank/DDBJ databases">
        <authorList>
            <person name="Gilroy R."/>
        </authorList>
    </citation>
    <scope>NUCLEOTIDE SEQUENCE</scope>
    <source>
        <strain evidence="3">ChiSjej4B22-8349</strain>
    </source>
</reference>
<dbReference type="EMBL" id="DVOB01000034">
    <property type="protein sequence ID" value="HIU95379.1"/>
    <property type="molecule type" value="Genomic_DNA"/>
</dbReference>
<evidence type="ECO:0000313" key="3">
    <source>
        <dbReference type="EMBL" id="HIU95379.1"/>
    </source>
</evidence>
<name>A0A9D1SU84_9FIRM</name>
<dbReference type="InterPro" id="IPR046929">
    <property type="entry name" value="HTH_Tnp"/>
</dbReference>
<gene>
    <name evidence="3" type="ORF">IAD25_01525</name>
</gene>
<feature type="region of interest" description="Disordered" evidence="2">
    <location>
        <begin position="89"/>
        <end position="111"/>
    </location>
</feature>
<evidence type="ECO:0000313" key="4">
    <source>
        <dbReference type="Proteomes" id="UP000824130"/>
    </source>
</evidence>
<comment type="caution">
    <text evidence="3">The sequence shown here is derived from an EMBL/GenBank/DDBJ whole genome shotgun (WGS) entry which is preliminary data.</text>
</comment>
<reference evidence="3" key="2">
    <citation type="journal article" date="2021" name="PeerJ">
        <title>Extensive microbial diversity within the chicken gut microbiome revealed by metagenomics and culture.</title>
        <authorList>
            <person name="Gilroy R."/>
            <person name="Ravi A."/>
            <person name="Getino M."/>
            <person name="Pursley I."/>
            <person name="Horton D.L."/>
            <person name="Alikhan N.F."/>
            <person name="Baker D."/>
            <person name="Gharbi K."/>
            <person name="Hall N."/>
            <person name="Watson M."/>
            <person name="Adriaenssens E.M."/>
            <person name="Foster-Nyarko E."/>
            <person name="Jarju S."/>
            <person name="Secka A."/>
            <person name="Antonio M."/>
            <person name="Oren A."/>
            <person name="Chaudhuri R.R."/>
            <person name="La Ragione R."/>
            <person name="Hildebrand F."/>
            <person name="Pallen M.J."/>
        </authorList>
    </citation>
    <scope>NUCLEOTIDE SEQUENCE</scope>
    <source>
        <strain evidence="3">ChiSjej4B22-8349</strain>
    </source>
</reference>
<accession>A0A9D1SU84</accession>
<proteinExistence type="predicted"/>
<evidence type="ECO:0000256" key="1">
    <source>
        <dbReference type="SAM" id="Coils"/>
    </source>
</evidence>
<dbReference type="Proteomes" id="UP000824130">
    <property type="component" value="Unassembled WGS sequence"/>
</dbReference>
<evidence type="ECO:0000256" key="2">
    <source>
        <dbReference type="SAM" id="MobiDB-lite"/>
    </source>
</evidence>
<feature type="coiled-coil region" evidence="1">
    <location>
        <begin position="118"/>
        <end position="145"/>
    </location>
</feature>
<dbReference type="AlphaFoldDB" id="A0A9D1SU84"/>
<organism evidence="3 4">
    <name type="scientific">Candidatus Allocopromorpha excrementipullorum</name>
    <dbReference type="NCBI Taxonomy" id="2840743"/>
    <lineage>
        <taxon>Bacteria</taxon>
        <taxon>Bacillati</taxon>
        <taxon>Bacillota</taxon>
        <taxon>Clostridia</taxon>
        <taxon>Eubacteriales</taxon>
        <taxon>Eubacteriaceae</taxon>
        <taxon>Eubacteriaceae incertae sedis</taxon>
        <taxon>Candidatus Allocopromorpha</taxon>
    </lineage>
</organism>